<reference evidence="3" key="3">
    <citation type="submission" date="2025-09" db="UniProtKB">
        <authorList>
            <consortium name="Ensembl"/>
        </authorList>
    </citation>
    <scope>IDENTIFICATION</scope>
</reference>
<dbReference type="Proteomes" id="UP000694397">
    <property type="component" value="Chromosome 1"/>
</dbReference>
<dbReference type="OrthoDB" id="9943706at2759"/>
<dbReference type="InterPro" id="IPR029180">
    <property type="entry name" value="Myc_target_1"/>
</dbReference>
<dbReference type="GeneTree" id="ENSGT00390000011642"/>
<gene>
    <name evidence="3" type="primary">MYCT1</name>
    <name evidence="3" type="synonym">myct1a</name>
</gene>
<keyword evidence="4" id="KW-1185">Reference proteome</keyword>
<dbReference type="Ensembl" id="ENSSFOT00015026216.2">
    <property type="protein sequence ID" value="ENSSFOP00015025928.2"/>
    <property type="gene ID" value="ENSSFOG00015016675.2"/>
</dbReference>
<organism evidence="3 4">
    <name type="scientific">Scleropages formosus</name>
    <name type="common">Asian bonytongue</name>
    <name type="synonym">Osteoglossum formosum</name>
    <dbReference type="NCBI Taxonomy" id="113540"/>
    <lineage>
        <taxon>Eukaryota</taxon>
        <taxon>Metazoa</taxon>
        <taxon>Chordata</taxon>
        <taxon>Craniata</taxon>
        <taxon>Vertebrata</taxon>
        <taxon>Euteleostomi</taxon>
        <taxon>Actinopterygii</taxon>
        <taxon>Neopterygii</taxon>
        <taxon>Teleostei</taxon>
        <taxon>Osteoglossocephala</taxon>
        <taxon>Osteoglossomorpha</taxon>
        <taxon>Osteoglossiformes</taxon>
        <taxon>Osteoglossidae</taxon>
        <taxon>Scleropages</taxon>
    </lineage>
</organism>
<dbReference type="GO" id="GO:0035162">
    <property type="term" value="P:embryonic hemopoiesis"/>
    <property type="evidence" value="ECO:0007669"/>
    <property type="project" value="Ensembl"/>
</dbReference>
<reference evidence="3 4" key="1">
    <citation type="submission" date="2019-04" db="EMBL/GenBank/DDBJ databases">
        <authorList>
            <consortium name="Wellcome Sanger Institute Data Sharing"/>
        </authorList>
    </citation>
    <scope>NUCLEOTIDE SEQUENCE [LARGE SCALE GENOMIC DNA]</scope>
</reference>
<feature type="region of interest" description="Disordered" evidence="1">
    <location>
        <begin position="96"/>
        <end position="126"/>
    </location>
</feature>
<dbReference type="Pfam" id="PF15179">
    <property type="entry name" value="Myc_target_1"/>
    <property type="match status" value="1"/>
</dbReference>
<dbReference type="AlphaFoldDB" id="A0A8C9S7D7"/>
<dbReference type="PANTHER" id="PTHR14869:SF0">
    <property type="entry name" value="MYC TARGET PROTEIN 1"/>
    <property type="match status" value="1"/>
</dbReference>
<evidence type="ECO:0000256" key="2">
    <source>
        <dbReference type="SAM" id="Phobius"/>
    </source>
</evidence>
<feature type="transmembrane region" description="Helical" evidence="2">
    <location>
        <begin position="63"/>
        <end position="85"/>
    </location>
</feature>
<evidence type="ECO:0000256" key="1">
    <source>
        <dbReference type="SAM" id="MobiDB-lite"/>
    </source>
</evidence>
<sequence length="226" mass="24514">MGGKNSGLPWKAYFVCSGGGGDSSSPHANPSPPGARHVAPRAMAENHTDLVSEFLKSFDVGSLVLAFCLSMLVGLLIGALIYILLTWMSRRRASASITRRPARQSRSSPHSFLHGRPAFGRNSSYDRRSNNSLASAAFSFHRQASLEQADPLGRKPSFRASTFHPLLPSSPGEVEDGRYTATPLTHSPTTQPDSLWCSSNLRVLQVTQTPPPAYDSIIRAFQETCT</sequence>
<accession>A0A8C9S7D7</accession>
<dbReference type="PANTHER" id="PTHR14869">
    <property type="entry name" value="MYC TARGET PROTEIN 1"/>
    <property type="match status" value="1"/>
</dbReference>
<dbReference type="GO" id="GO:0005654">
    <property type="term" value="C:nucleoplasm"/>
    <property type="evidence" value="ECO:0007669"/>
    <property type="project" value="TreeGrafter"/>
</dbReference>
<evidence type="ECO:0000313" key="4">
    <source>
        <dbReference type="Proteomes" id="UP000694397"/>
    </source>
</evidence>
<reference evidence="3" key="2">
    <citation type="submission" date="2025-08" db="UniProtKB">
        <authorList>
            <consortium name="Ensembl"/>
        </authorList>
    </citation>
    <scope>IDENTIFICATION</scope>
</reference>
<keyword evidence="2" id="KW-0812">Transmembrane</keyword>
<protein>
    <submittedName>
        <fullName evidence="3">Myc target 1a</fullName>
    </submittedName>
</protein>
<name>A0A8C9S7D7_SCLFO</name>
<keyword evidence="2" id="KW-0472">Membrane</keyword>
<keyword evidence="2" id="KW-1133">Transmembrane helix</keyword>
<proteinExistence type="predicted"/>
<evidence type="ECO:0000313" key="3">
    <source>
        <dbReference type="Ensembl" id="ENSSFOP00015025928.2"/>
    </source>
</evidence>